<dbReference type="GO" id="GO:0006956">
    <property type="term" value="P:complement activation"/>
    <property type="evidence" value="ECO:0007669"/>
    <property type="project" value="TreeGrafter"/>
</dbReference>
<feature type="chain" id="PRO_5040425749" description="C4a anaphylatoxin" evidence="10">
    <location>
        <begin position="23"/>
        <end position="1706"/>
    </location>
</feature>
<dbReference type="Gene3D" id="2.60.120.1540">
    <property type="match status" value="1"/>
</dbReference>
<dbReference type="CDD" id="cd02896">
    <property type="entry name" value="complement_C3_C4_C5"/>
    <property type="match status" value="1"/>
</dbReference>
<proteinExistence type="inferred from homology"/>
<gene>
    <name evidence="13" type="ORF">PLEPLA_LOCUS4560</name>
</gene>
<dbReference type="InterPro" id="IPR001599">
    <property type="entry name" value="Macroglobln_a2"/>
</dbReference>
<feature type="domain" description="Anaphylatoxin-like" evidence="11">
    <location>
        <begin position="677"/>
        <end position="715"/>
    </location>
</feature>
<dbReference type="Gene3D" id="2.40.50.120">
    <property type="match status" value="1"/>
</dbReference>
<evidence type="ECO:0000259" key="11">
    <source>
        <dbReference type="PROSITE" id="PS01178"/>
    </source>
</evidence>
<dbReference type="Gene3D" id="2.60.40.10">
    <property type="entry name" value="Immunoglobulins"/>
    <property type="match status" value="2"/>
</dbReference>
<dbReference type="InterPro" id="IPR036595">
    <property type="entry name" value="A-macroglobulin_rcpt-bd_sf"/>
</dbReference>
<keyword evidence="3" id="KW-0964">Secreted</keyword>
<reference evidence="13" key="1">
    <citation type="submission" date="2020-03" db="EMBL/GenBank/DDBJ databases">
        <authorList>
            <person name="Weist P."/>
        </authorList>
    </citation>
    <scope>NUCLEOTIDE SEQUENCE</scope>
</reference>
<keyword evidence="6" id="KW-0722">Serine protease inhibitor</keyword>
<dbReference type="Pfam" id="PF07703">
    <property type="entry name" value="A2M_BRD"/>
    <property type="match status" value="1"/>
</dbReference>
<dbReference type="Pfam" id="PF07678">
    <property type="entry name" value="TED_complement"/>
    <property type="match status" value="1"/>
</dbReference>
<dbReference type="InterPro" id="IPR040839">
    <property type="entry name" value="MG4"/>
</dbReference>
<dbReference type="InterPro" id="IPR047565">
    <property type="entry name" value="Alpha-macroglob_thiol-ester_cl"/>
</dbReference>
<dbReference type="PANTHER" id="PTHR11412">
    <property type="entry name" value="MACROGLOBULIN / COMPLEMENT"/>
    <property type="match status" value="1"/>
</dbReference>
<dbReference type="SUPFAM" id="SSF50242">
    <property type="entry name" value="TIMP-like"/>
    <property type="match status" value="1"/>
</dbReference>
<keyword evidence="14" id="KW-1185">Reference proteome</keyword>
<evidence type="ECO:0008006" key="15">
    <source>
        <dbReference type="Google" id="ProtNLM"/>
    </source>
</evidence>
<dbReference type="InterPro" id="IPR018081">
    <property type="entry name" value="Anaphylatoxin_comp_syst"/>
</dbReference>
<dbReference type="InterPro" id="IPR013783">
    <property type="entry name" value="Ig-like_fold"/>
</dbReference>
<dbReference type="EMBL" id="CADEAL010000225">
    <property type="protein sequence ID" value="CAB1416769.1"/>
    <property type="molecule type" value="Genomic_DNA"/>
</dbReference>
<evidence type="ECO:0000256" key="3">
    <source>
        <dbReference type="ARBA" id="ARBA00022525"/>
    </source>
</evidence>
<dbReference type="SMART" id="SM01419">
    <property type="entry name" value="Thiol-ester_cl"/>
    <property type="match status" value="1"/>
</dbReference>
<dbReference type="InterPro" id="IPR001134">
    <property type="entry name" value="Netrin_domain"/>
</dbReference>
<organism evidence="13 14">
    <name type="scientific">Pleuronectes platessa</name>
    <name type="common">European plaice</name>
    <dbReference type="NCBI Taxonomy" id="8262"/>
    <lineage>
        <taxon>Eukaryota</taxon>
        <taxon>Metazoa</taxon>
        <taxon>Chordata</taxon>
        <taxon>Craniata</taxon>
        <taxon>Vertebrata</taxon>
        <taxon>Euteleostomi</taxon>
        <taxon>Actinopterygii</taxon>
        <taxon>Neopterygii</taxon>
        <taxon>Teleostei</taxon>
        <taxon>Neoteleostei</taxon>
        <taxon>Acanthomorphata</taxon>
        <taxon>Carangaria</taxon>
        <taxon>Pleuronectiformes</taxon>
        <taxon>Pleuronectoidei</taxon>
        <taxon>Pleuronectidae</taxon>
        <taxon>Pleuronectes</taxon>
    </lineage>
</organism>
<dbReference type="Gene3D" id="6.20.50.160">
    <property type="match status" value="1"/>
</dbReference>
<evidence type="ECO:0000256" key="10">
    <source>
        <dbReference type="SAM" id="SignalP"/>
    </source>
</evidence>
<feature type="region of interest" description="Disordered" evidence="9">
    <location>
        <begin position="1392"/>
        <end position="1418"/>
    </location>
</feature>
<dbReference type="GO" id="GO:0004867">
    <property type="term" value="F:serine-type endopeptidase inhibitor activity"/>
    <property type="evidence" value="ECO:0007669"/>
    <property type="project" value="UniProtKB-KW"/>
</dbReference>
<feature type="domain" description="NTR" evidence="12">
    <location>
        <begin position="1550"/>
        <end position="1704"/>
    </location>
</feature>
<dbReference type="CDD" id="cd00017">
    <property type="entry name" value="ANATO"/>
    <property type="match status" value="1"/>
</dbReference>
<dbReference type="Gene3D" id="2.60.40.1930">
    <property type="match status" value="3"/>
</dbReference>
<dbReference type="InterPro" id="IPR018933">
    <property type="entry name" value="Netrin_module_non-TIMP"/>
</dbReference>
<dbReference type="InterPro" id="IPR041425">
    <property type="entry name" value="C3/4/5_MG1"/>
</dbReference>
<evidence type="ECO:0000313" key="13">
    <source>
        <dbReference type="EMBL" id="CAB1416769.1"/>
    </source>
</evidence>
<evidence type="ECO:0000256" key="5">
    <source>
        <dbReference type="ARBA" id="ARBA00022729"/>
    </source>
</evidence>
<evidence type="ECO:0000256" key="8">
    <source>
        <dbReference type="ARBA" id="ARBA00023180"/>
    </source>
</evidence>
<keyword evidence="4" id="KW-0646">Protease inhibitor</keyword>
<keyword evidence="5 10" id="KW-0732">Signal</keyword>
<dbReference type="SMART" id="SM00104">
    <property type="entry name" value="ANATO"/>
    <property type="match status" value="1"/>
</dbReference>
<dbReference type="InterPro" id="IPR009048">
    <property type="entry name" value="A-macroglobulin_rcpt-bd"/>
</dbReference>
<dbReference type="Gene3D" id="2.20.130.20">
    <property type="match status" value="1"/>
</dbReference>
<dbReference type="SUPFAM" id="SSF47686">
    <property type="entry name" value="Anaphylotoxins (complement system)"/>
    <property type="match status" value="1"/>
</dbReference>
<feature type="compositionally biased region" description="Basic and acidic residues" evidence="9">
    <location>
        <begin position="1406"/>
        <end position="1417"/>
    </location>
</feature>
<dbReference type="Gene3D" id="2.60.40.1940">
    <property type="match status" value="1"/>
</dbReference>
<dbReference type="FunFam" id="2.40.50.120:FF:000013">
    <property type="entry name" value="Complement C3"/>
    <property type="match status" value="1"/>
</dbReference>
<dbReference type="FunFam" id="2.60.40.1930:FF:000001">
    <property type="entry name" value="CD109 isoform 3"/>
    <property type="match status" value="1"/>
</dbReference>
<dbReference type="InterPro" id="IPR008993">
    <property type="entry name" value="TIMP-like_OB-fold"/>
</dbReference>
<dbReference type="Proteomes" id="UP001153269">
    <property type="component" value="Unassembled WGS sequence"/>
</dbReference>
<dbReference type="PANTHER" id="PTHR11412:SF144">
    <property type="entry name" value="COMPLEMENT C4-B"/>
    <property type="match status" value="1"/>
</dbReference>
<dbReference type="FunFam" id="2.60.40.690:FF:000002">
    <property type="entry name" value="Complement C4 isoform-A"/>
    <property type="match status" value="1"/>
</dbReference>
<comment type="similarity">
    <text evidence="2">Belongs to the protease inhibitor I39 (alpha-2-macroglobulin) family.</text>
</comment>
<evidence type="ECO:0000256" key="4">
    <source>
        <dbReference type="ARBA" id="ARBA00022690"/>
    </source>
</evidence>
<dbReference type="Pfam" id="PF01759">
    <property type="entry name" value="NTR"/>
    <property type="match status" value="1"/>
</dbReference>
<evidence type="ECO:0000256" key="2">
    <source>
        <dbReference type="ARBA" id="ARBA00010952"/>
    </source>
</evidence>
<dbReference type="SMART" id="SM00643">
    <property type="entry name" value="C345C"/>
    <property type="match status" value="1"/>
</dbReference>
<dbReference type="SMART" id="SM01360">
    <property type="entry name" value="A2M"/>
    <property type="match status" value="1"/>
</dbReference>
<dbReference type="Gene3D" id="1.20.91.20">
    <property type="entry name" value="Anaphylotoxins (complement system)"/>
    <property type="match status" value="1"/>
</dbReference>
<evidence type="ECO:0000256" key="9">
    <source>
        <dbReference type="SAM" id="MobiDB-lite"/>
    </source>
</evidence>
<dbReference type="SMART" id="SM01359">
    <property type="entry name" value="A2M_N_2"/>
    <property type="match status" value="1"/>
</dbReference>
<dbReference type="Pfam" id="PF17789">
    <property type="entry name" value="MG4"/>
    <property type="match status" value="1"/>
</dbReference>
<dbReference type="InterPro" id="IPR011626">
    <property type="entry name" value="Alpha-macroglobulin_TED"/>
</dbReference>
<evidence type="ECO:0000313" key="14">
    <source>
        <dbReference type="Proteomes" id="UP001153269"/>
    </source>
</evidence>
<keyword evidence="8" id="KW-0325">Glycoprotein</keyword>
<dbReference type="Pfam" id="PF01821">
    <property type="entry name" value="ANATO"/>
    <property type="match status" value="1"/>
</dbReference>
<evidence type="ECO:0000259" key="12">
    <source>
        <dbReference type="PROSITE" id="PS50189"/>
    </source>
</evidence>
<dbReference type="Pfam" id="PF01835">
    <property type="entry name" value="MG2"/>
    <property type="match status" value="1"/>
</dbReference>
<dbReference type="Pfam" id="PF07677">
    <property type="entry name" value="A2M_recep"/>
    <property type="match status" value="1"/>
</dbReference>
<dbReference type="InterPro" id="IPR050473">
    <property type="entry name" value="A2M/Complement_sys"/>
</dbReference>
<dbReference type="Gene3D" id="2.60.40.690">
    <property type="entry name" value="Alpha-macroglobulin, receptor-binding domain"/>
    <property type="match status" value="1"/>
</dbReference>
<evidence type="ECO:0000256" key="7">
    <source>
        <dbReference type="ARBA" id="ARBA00023157"/>
    </source>
</evidence>
<dbReference type="SUPFAM" id="SSF48239">
    <property type="entry name" value="Terpenoid cyclases/Protein prenyltransferases"/>
    <property type="match status" value="1"/>
</dbReference>
<evidence type="ECO:0000256" key="1">
    <source>
        <dbReference type="ARBA" id="ARBA00004613"/>
    </source>
</evidence>
<dbReference type="SUPFAM" id="SSF49410">
    <property type="entry name" value="Alpha-macroglobulin receptor domain"/>
    <property type="match status" value="1"/>
</dbReference>
<dbReference type="InterPro" id="IPR041555">
    <property type="entry name" value="MG3"/>
</dbReference>
<keyword evidence="7" id="KW-1015">Disulfide bond</keyword>
<dbReference type="PROSITE" id="PS50189">
    <property type="entry name" value="NTR"/>
    <property type="match status" value="1"/>
</dbReference>
<dbReference type="SMART" id="SM01361">
    <property type="entry name" value="A2M_recep"/>
    <property type="match status" value="1"/>
</dbReference>
<name>A0A9N7TQR1_PLEPL</name>
<accession>A0A9N7TQR1</accession>
<comment type="caution">
    <text evidence="13">The sequence shown here is derived from an EMBL/GenBank/DDBJ whole genome shotgun (WGS) entry which is preliminary data.</text>
</comment>
<evidence type="ECO:0000256" key="6">
    <source>
        <dbReference type="ARBA" id="ARBA00022900"/>
    </source>
</evidence>
<dbReference type="InterPro" id="IPR008930">
    <property type="entry name" value="Terpenoid_cyclase/PrenylTrfase"/>
</dbReference>
<dbReference type="Pfam" id="PF17791">
    <property type="entry name" value="MG3"/>
    <property type="match status" value="1"/>
</dbReference>
<dbReference type="PROSITE" id="PS01178">
    <property type="entry name" value="ANAPHYLATOXIN_2"/>
    <property type="match status" value="1"/>
</dbReference>
<comment type="subcellular location">
    <subcellularLocation>
        <location evidence="1">Secreted</location>
    </subcellularLocation>
</comment>
<dbReference type="InterPro" id="IPR002890">
    <property type="entry name" value="MG2"/>
</dbReference>
<dbReference type="Gene3D" id="1.50.10.20">
    <property type="match status" value="1"/>
</dbReference>
<sequence length="1706" mass="190134">MRCPAVSLLLLIVAVETGFSTGSRFFISAPNVFHVGVKEKVFVQMGVPHLNMPVTLYLKDQVNHVLSQEITVVCTSQTDIQTAELMIDSEKMSTLGINPTHLLLVAESRAFGEKKSTWVMVSKHRGYIFIQTNQPMYKPNQKVSYRIFTLDHTLRPHEATVHISVFNAARNRIMKTSRKTKGGIFTDTFPIPDVSRTGTWKITAHYTEDKAKAASREFKVKKFVLPSFEVNVKMEQNCVFLKAEEFVFTISAMYSHGEKVNGAYHCKFGVSTRGGASGEKGNTVIIKGLELTGSVQDGIARVSLPKSDLNERLMKDLNLTLSDLQQTRAQVYLGIFVTNIKSGEMQETEVYLPVLSHKYTMDLSRTRSHFVPGYPLDVVVIMRLPDGSPAPDVPVRIDIPGSSELFMQGTTDQEGAVHHTFNINTADKIAVEVTADDLHQRKTIQRASSPSGSYLYMSFTNKLYSVKEVLAVTYNTVNGPTDGYIYYMVLSRGTLVKKGSLAFGNSVKDNLQITHDMVPSFRLIGYFYNQRGDIIADSVWVDVRDECELKVKVTHKGRFEPGKQATLEFDLPGQSARIALLAVDKAFYALNADNKLTAKQVFSAMQSYDLGCSYGGGSNPVSVIEDAGLSFISQHKSESGAKFGCGSQSARQRRDVDLQLEMMTLKSNYSDENLQKCCGDGFFVIPMNLTCNDRAKRVSLVQKSQECADAFLKCCLEGEALRRKKIQEDARKGFGRTASYADIEEFFFDTAQQYIRRFFPPSFAFTVLNVNGKGRYSLALPDSITTWEVQVIALSAASGFCVVQPTEVRAFKRMFVSLRLPYSVKRYEQMSISPVIYNYGDDNLQVAVHMEQTEGLCSPGSATTTAFVNITVEPHSSQFVSFSAVPMVTGSIPIKIRLYDIENEMGVDAIEKTLNVWTEGLEQRLEETQVIKLDGVSTKTLFIDGTLPDEVIPDSSSNFFISAEENGFHAQVKNLLNPKRVAGLIVLPTGCLEQTMSKLAPTVSALRYLDLSEQWLYLPPGARDDALDKITKGYNRIFELTKPGAHYAAWQAVPSSHWLTAYVVKFLSLVSQRQTAASGLQGRITGVVPAEKIMQSVSFLLSVQETDGSFIDPRPVLHRNVLAGKDKAASMTAYIALSLKLSHEFLQSEAQNNVDASISRSTTYLMSNSEELQHPYAVAITAYCLAVCMPEGTDLSPVWTKLEAMATEGKDGCYLWTKDASTKNQKMADSIRVETTAYALLTAVKLKKTQAADKAACWLVTQENSFGGYKSSQDTIMALEALAEYQLNRPVSSDSTLFAEFTVPGRTDIVKLELENQEKVEINLKKLMGNNINMQLSGKGGIKLKMVKAFHLLDPKDACTKLSISVTVEGKVMYTAKVIETYEYYDDYDNNGEKESSVSQSAIDQSNEHTRSRRDVDTTGNLNNVVTYTVCVRSKVNNSLTGMAIADITLLSGFEVETEDLDKLTKSPEQYISHYEVSYGRVLIYFNELFEPKECISFDAVQRVLIGLLQPAPAVFYDYYEPSRKCTVFYSAPKRSKLVSKLCSEDVCQCAERPCHKQKLTFKSERSGTLTKNDRFEHACFFPTVDYAYIVHVVSVSLRSNFEMYRSTITKVLRLNGDMHVNENSVRVFAKRLQCKSQLILGSTYLIMGKDGSTTDSSGEMQYLLDLNTWVENKPSDRECKKSANEAACTGFSTFVNEYKLNGCKQ</sequence>
<dbReference type="InterPro" id="IPR000020">
    <property type="entry name" value="Anaphylatoxin/fibulin"/>
</dbReference>
<dbReference type="FunFam" id="2.60.40.10:FF:000155">
    <property type="entry name" value="complement C3 isoform X1"/>
    <property type="match status" value="1"/>
</dbReference>
<feature type="signal peptide" evidence="10">
    <location>
        <begin position="1"/>
        <end position="22"/>
    </location>
</feature>
<dbReference type="Pfam" id="PF00207">
    <property type="entry name" value="A2M"/>
    <property type="match status" value="1"/>
</dbReference>
<dbReference type="InterPro" id="IPR011625">
    <property type="entry name" value="A2M_N_BRD"/>
</dbReference>
<dbReference type="Pfam" id="PF17790">
    <property type="entry name" value="MG1"/>
    <property type="match status" value="1"/>
</dbReference>
<dbReference type="GO" id="GO:0005615">
    <property type="term" value="C:extracellular space"/>
    <property type="evidence" value="ECO:0007669"/>
    <property type="project" value="InterPro"/>
</dbReference>
<protein>
    <recommendedName>
        <fullName evidence="15">C4a anaphylatoxin</fullName>
    </recommendedName>
</protein>